<feature type="transmembrane region" description="Helical" evidence="9">
    <location>
        <begin position="232"/>
        <end position="251"/>
    </location>
</feature>
<evidence type="ECO:0000313" key="12">
    <source>
        <dbReference type="EMBL" id="HDI82725.1"/>
    </source>
</evidence>
<evidence type="ECO:0000256" key="5">
    <source>
        <dbReference type="ARBA" id="ARBA00022741"/>
    </source>
</evidence>
<keyword evidence="3" id="KW-1003">Cell membrane</keyword>
<keyword evidence="5" id="KW-0547">Nucleotide-binding</keyword>
<evidence type="ECO:0000256" key="8">
    <source>
        <dbReference type="ARBA" id="ARBA00023136"/>
    </source>
</evidence>
<dbReference type="PROSITE" id="PS00211">
    <property type="entry name" value="ABC_TRANSPORTER_1"/>
    <property type="match status" value="1"/>
</dbReference>
<dbReference type="PROSITE" id="PS50893">
    <property type="entry name" value="ABC_TRANSPORTER_2"/>
    <property type="match status" value="1"/>
</dbReference>
<dbReference type="InterPro" id="IPR017871">
    <property type="entry name" value="ABC_transporter-like_CS"/>
</dbReference>
<dbReference type="GO" id="GO:0005886">
    <property type="term" value="C:plasma membrane"/>
    <property type="evidence" value="ECO:0007669"/>
    <property type="project" value="UniProtKB-SubCell"/>
</dbReference>
<reference evidence="12" key="1">
    <citation type="journal article" date="2020" name="mSystems">
        <title>Genome- and Community-Level Interaction Insights into Carbon Utilization and Element Cycling Functions of Hydrothermarchaeota in Hydrothermal Sediment.</title>
        <authorList>
            <person name="Zhou Z."/>
            <person name="Liu Y."/>
            <person name="Xu W."/>
            <person name="Pan J."/>
            <person name="Luo Z.H."/>
            <person name="Li M."/>
        </authorList>
    </citation>
    <scope>NUCLEOTIDE SEQUENCE [LARGE SCALE GENOMIC DNA]</scope>
    <source>
        <strain evidence="12">HyVt-102</strain>
    </source>
</reference>
<feature type="transmembrane region" description="Helical" evidence="9">
    <location>
        <begin position="364"/>
        <end position="381"/>
    </location>
</feature>
<sequence length="668" mass="76800">MEESKRTGVLNTKIYRWMAGYLKVFTLQLLINLILLLIATGVDLSLPYIVKIGVDRFIVPGVREITKELPGKPVMHIGNRKFIEIFRFHQRELEKMERDGIVLKKKYYLVKKEDLVPGLSYIEMDGLALVPAEEFGKLSLKEKLHLRRWNMLQVRRLAMIFFLLIVLRFFFTYTQFLHLQVVGQKVALKIRRDIVEKLVRLSISYFEKNPVGRLVTRATNDVNTLNEMFTSVVVYFVKDIFVIVGILVIMAKLSTKLFLITLILIPIISITTFIFRTRVRRVFRELRYHLARINTFLSETLSGIKEIQAFVQEHKMMKRFNGINTDYFKTTIRMLIIFATFRPLIGFIRFSGLALLIYFGGKGILSGVITFGSLVAFISYLEKLFQPIADIAERYNVIESSMAASERVYILLGEEEEKRTGRKKPSIKGGIEFENVWFSYNQDEWVLKDISFFVKPGEKIGVVGYTGAGKTTLMKLLTKFYSPQKGKILIDGVDIEEIDTLHLRKNIATVYQEPFLFNGTIRENITLFCDIPEERLLRAIRVSNLDRVMERKGIGLDTVIGIGGEGLSGGEKQLITFARAIAFDTPILVLDEATASIDPQTEHLVQEALYRVIEGRTSIIIAHRLATLKRVDRIIVIHNGKLIEEGTHEELIKKEGIYSYLYRLQQVG</sequence>
<dbReference type="Gene3D" id="3.40.50.300">
    <property type="entry name" value="P-loop containing nucleotide triphosphate hydrolases"/>
    <property type="match status" value="1"/>
</dbReference>
<organism evidence="12">
    <name type="scientific">candidate division WOR-3 bacterium</name>
    <dbReference type="NCBI Taxonomy" id="2052148"/>
    <lineage>
        <taxon>Bacteria</taxon>
        <taxon>Bacteria division WOR-3</taxon>
    </lineage>
</organism>
<dbReference type="InterPro" id="IPR003593">
    <property type="entry name" value="AAA+_ATPase"/>
</dbReference>
<dbReference type="SMART" id="SM00382">
    <property type="entry name" value="AAA"/>
    <property type="match status" value="1"/>
</dbReference>
<dbReference type="InterPro" id="IPR036640">
    <property type="entry name" value="ABC1_TM_sf"/>
</dbReference>
<dbReference type="GO" id="GO:0015421">
    <property type="term" value="F:ABC-type oligopeptide transporter activity"/>
    <property type="evidence" value="ECO:0007669"/>
    <property type="project" value="TreeGrafter"/>
</dbReference>
<dbReference type="InterPro" id="IPR003439">
    <property type="entry name" value="ABC_transporter-like_ATP-bd"/>
</dbReference>
<proteinExistence type="predicted"/>
<keyword evidence="4 9" id="KW-0812">Transmembrane</keyword>
<evidence type="ECO:0000256" key="2">
    <source>
        <dbReference type="ARBA" id="ARBA00022448"/>
    </source>
</evidence>
<evidence type="ECO:0000256" key="3">
    <source>
        <dbReference type="ARBA" id="ARBA00022475"/>
    </source>
</evidence>
<feature type="transmembrane region" description="Helical" evidence="9">
    <location>
        <begin position="257"/>
        <end position="275"/>
    </location>
</feature>
<dbReference type="InterPro" id="IPR039421">
    <property type="entry name" value="Type_1_exporter"/>
</dbReference>
<feature type="transmembrane region" description="Helical" evidence="9">
    <location>
        <begin position="335"/>
        <end position="358"/>
    </location>
</feature>
<dbReference type="PANTHER" id="PTHR43394">
    <property type="entry name" value="ATP-DEPENDENT PERMEASE MDL1, MITOCHONDRIAL"/>
    <property type="match status" value="1"/>
</dbReference>
<dbReference type="SUPFAM" id="SSF90123">
    <property type="entry name" value="ABC transporter transmembrane region"/>
    <property type="match status" value="1"/>
</dbReference>
<dbReference type="SUPFAM" id="SSF52540">
    <property type="entry name" value="P-loop containing nucleoside triphosphate hydrolases"/>
    <property type="match status" value="1"/>
</dbReference>
<evidence type="ECO:0000256" key="7">
    <source>
        <dbReference type="ARBA" id="ARBA00022989"/>
    </source>
</evidence>
<dbReference type="FunFam" id="3.40.50.300:FF:000221">
    <property type="entry name" value="Multidrug ABC transporter ATP-binding protein"/>
    <property type="match status" value="1"/>
</dbReference>
<name>A0A7C0ZHS1_UNCW3</name>
<dbReference type="Gene3D" id="1.20.1560.10">
    <property type="entry name" value="ABC transporter type 1, transmembrane domain"/>
    <property type="match status" value="1"/>
</dbReference>
<dbReference type="GO" id="GO:0016887">
    <property type="term" value="F:ATP hydrolysis activity"/>
    <property type="evidence" value="ECO:0007669"/>
    <property type="project" value="InterPro"/>
</dbReference>
<dbReference type="Pfam" id="PF00005">
    <property type="entry name" value="ABC_tran"/>
    <property type="match status" value="1"/>
</dbReference>
<evidence type="ECO:0000256" key="1">
    <source>
        <dbReference type="ARBA" id="ARBA00004651"/>
    </source>
</evidence>
<dbReference type="InterPro" id="IPR011527">
    <property type="entry name" value="ABC1_TM_dom"/>
</dbReference>
<dbReference type="PANTHER" id="PTHR43394:SF1">
    <property type="entry name" value="ATP-BINDING CASSETTE SUB-FAMILY B MEMBER 10, MITOCHONDRIAL"/>
    <property type="match status" value="1"/>
</dbReference>
<gene>
    <name evidence="12" type="ORF">ENF18_02895</name>
</gene>
<dbReference type="Pfam" id="PF00664">
    <property type="entry name" value="ABC_membrane"/>
    <property type="match status" value="1"/>
</dbReference>
<feature type="domain" description="ABC transmembrane type-1" evidence="11">
    <location>
        <begin position="30"/>
        <end position="400"/>
    </location>
</feature>
<comment type="caution">
    <text evidence="12">The sequence shown here is derived from an EMBL/GenBank/DDBJ whole genome shotgun (WGS) entry which is preliminary data.</text>
</comment>
<evidence type="ECO:0000256" key="9">
    <source>
        <dbReference type="SAM" id="Phobius"/>
    </source>
</evidence>
<comment type="subcellular location">
    <subcellularLocation>
        <location evidence="1">Cell membrane</location>
        <topology evidence="1">Multi-pass membrane protein</topology>
    </subcellularLocation>
</comment>
<keyword evidence="7 9" id="KW-1133">Transmembrane helix</keyword>
<dbReference type="Proteomes" id="UP000885847">
    <property type="component" value="Unassembled WGS sequence"/>
</dbReference>
<evidence type="ECO:0000259" key="10">
    <source>
        <dbReference type="PROSITE" id="PS50893"/>
    </source>
</evidence>
<dbReference type="PROSITE" id="PS50929">
    <property type="entry name" value="ABC_TM1F"/>
    <property type="match status" value="1"/>
</dbReference>
<dbReference type="AlphaFoldDB" id="A0A7C0ZHS1"/>
<evidence type="ECO:0000256" key="4">
    <source>
        <dbReference type="ARBA" id="ARBA00022692"/>
    </source>
</evidence>
<keyword evidence="6 12" id="KW-0067">ATP-binding</keyword>
<accession>A0A7C0ZHS1</accession>
<feature type="transmembrane region" description="Helical" evidence="9">
    <location>
        <begin position="157"/>
        <end position="182"/>
    </location>
</feature>
<keyword evidence="8 9" id="KW-0472">Membrane</keyword>
<evidence type="ECO:0000259" key="11">
    <source>
        <dbReference type="PROSITE" id="PS50929"/>
    </source>
</evidence>
<protein>
    <submittedName>
        <fullName evidence="12">ABC transporter ATP-binding protein</fullName>
    </submittedName>
</protein>
<dbReference type="CDD" id="cd18544">
    <property type="entry name" value="ABC_6TM_TmrA_like"/>
    <property type="match status" value="1"/>
</dbReference>
<feature type="transmembrane region" description="Helical" evidence="9">
    <location>
        <begin position="21"/>
        <end position="42"/>
    </location>
</feature>
<feature type="domain" description="ABC transporter" evidence="10">
    <location>
        <begin position="431"/>
        <end position="664"/>
    </location>
</feature>
<keyword evidence="2" id="KW-0813">Transport</keyword>
<dbReference type="GO" id="GO:0005524">
    <property type="term" value="F:ATP binding"/>
    <property type="evidence" value="ECO:0007669"/>
    <property type="project" value="UniProtKB-KW"/>
</dbReference>
<dbReference type="EMBL" id="DQWE01000135">
    <property type="protein sequence ID" value="HDI82725.1"/>
    <property type="molecule type" value="Genomic_DNA"/>
</dbReference>
<evidence type="ECO:0000256" key="6">
    <source>
        <dbReference type="ARBA" id="ARBA00022840"/>
    </source>
</evidence>
<dbReference type="InterPro" id="IPR027417">
    <property type="entry name" value="P-loop_NTPase"/>
</dbReference>